<accession>A0A317C507</accession>
<name>A0A317C507_9GAMM</name>
<sequence>MTTTDTISLKQAEISVSLSNGEMIATDTAKIVLMNDKLINLIDVLDLAKQLQKTHRKTLLSGVIPTVGIIAGVFVFNISVSIAIVGYMTGVGLSLGYAVSPLFTEKRRNKKVIKKLASPET</sequence>
<gene>
    <name evidence="2" type="ORF">DKT75_17125</name>
</gene>
<dbReference type="EMBL" id="QGKL01000042">
    <property type="protein sequence ID" value="PWQ93359.1"/>
    <property type="molecule type" value="Genomic_DNA"/>
</dbReference>
<keyword evidence="1" id="KW-1133">Transmembrane helix</keyword>
<keyword evidence="1" id="KW-0472">Membrane</keyword>
<evidence type="ECO:0000313" key="3">
    <source>
        <dbReference type="Proteomes" id="UP000245506"/>
    </source>
</evidence>
<dbReference type="Proteomes" id="UP000245506">
    <property type="component" value="Unassembled WGS sequence"/>
</dbReference>
<protein>
    <submittedName>
        <fullName evidence="2">Uncharacterized protein</fullName>
    </submittedName>
</protein>
<feature type="transmembrane region" description="Helical" evidence="1">
    <location>
        <begin position="84"/>
        <end position="104"/>
    </location>
</feature>
<proteinExistence type="predicted"/>
<comment type="caution">
    <text evidence="2">The sequence shown here is derived from an EMBL/GenBank/DDBJ whole genome shotgun (WGS) entry which is preliminary data.</text>
</comment>
<dbReference type="RefSeq" id="WP_109825062.1">
    <property type="nucleotide sequence ID" value="NZ_QGKL01000042.1"/>
</dbReference>
<feature type="transmembrane region" description="Helical" evidence="1">
    <location>
        <begin position="59"/>
        <end position="78"/>
    </location>
</feature>
<reference evidence="2 3" key="1">
    <citation type="submission" date="2018-05" db="EMBL/GenBank/DDBJ databases">
        <title>Leucothrix arctica sp. nov., isolated from Arctic seawater.</title>
        <authorList>
            <person name="Choi A."/>
            <person name="Baek K."/>
        </authorList>
    </citation>
    <scope>NUCLEOTIDE SEQUENCE [LARGE SCALE GENOMIC DNA]</scope>
    <source>
        <strain evidence="2 3">IMCC9719</strain>
    </source>
</reference>
<dbReference type="InterPro" id="IPR023214">
    <property type="entry name" value="HAD_sf"/>
</dbReference>
<evidence type="ECO:0000313" key="2">
    <source>
        <dbReference type="EMBL" id="PWQ93359.1"/>
    </source>
</evidence>
<evidence type="ECO:0000256" key="1">
    <source>
        <dbReference type="SAM" id="Phobius"/>
    </source>
</evidence>
<organism evidence="2 3">
    <name type="scientific">Leucothrix arctica</name>
    <dbReference type="NCBI Taxonomy" id="1481894"/>
    <lineage>
        <taxon>Bacteria</taxon>
        <taxon>Pseudomonadati</taxon>
        <taxon>Pseudomonadota</taxon>
        <taxon>Gammaproteobacteria</taxon>
        <taxon>Thiotrichales</taxon>
        <taxon>Thiotrichaceae</taxon>
        <taxon>Leucothrix</taxon>
    </lineage>
</organism>
<dbReference type="Gene3D" id="3.40.50.1000">
    <property type="entry name" value="HAD superfamily/HAD-like"/>
    <property type="match status" value="1"/>
</dbReference>
<keyword evidence="3" id="KW-1185">Reference proteome</keyword>
<dbReference type="AlphaFoldDB" id="A0A317C507"/>
<keyword evidence="1" id="KW-0812">Transmembrane</keyword>